<dbReference type="EMBL" id="ML978156">
    <property type="protein sequence ID" value="KAF2035832.1"/>
    <property type="molecule type" value="Genomic_DNA"/>
</dbReference>
<comment type="caution">
    <text evidence="2">The sequence shown here is derived from an EMBL/GenBank/DDBJ whole genome shotgun (WGS) entry which is preliminary data.</text>
</comment>
<dbReference type="PANTHER" id="PTHR33112">
    <property type="entry name" value="DOMAIN PROTEIN, PUTATIVE-RELATED"/>
    <property type="match status" value="1"/>
</dbReference>
<dbReference type="OrthoDB" id="5362512at2759"/>
<dbReference type="InterPro" id="IPR010730">
    <property type="entry name" value="HET"/>
</dbReference>
<organism evidence="2 3">
    <name type="scientific">Setomelanomma holmii</name>
    <dbReference type="NCBI Taxonomy" id="210430"/>
    <lineage>
        <taxon>Eukaryota</taxon>
        <taxon>Fungi</taxon>
        <taxon>Dikarya</taxon>
        <taxon>Ascomycota</taxon>
        <taxon>Pezizomycotina</taxon>
        <taxon>Dothideomycetes</taxon>
        <taxon>Pleosporomycetidae</taxon>
        <taxon>Pleosporales</taxon>
        <taxon>Pleosporineae</taxon>
        <taxon>Phaeosphaeriaceae</taxon>
        <taxon>Setomelanomma</taxon>
    </lineage>
</organism>
<name>A0A9P4HKS2_9PLEO</name>
<protein>
    <submittedName>
        <fullName evidence="2">HET-domain-containing protein</fullName>
    </submittedName>
</protein>
<sequence length="712" mass="81163">MIPGPTNRLCDVCSRVVKILSTPGWHRDLLHHESRASLERSASSNCGICTLLLEQVSSVADKLSIDTWEELAFPVRCDCDTSAASFQRLFELRLSCPWEGTHDRISLTFVLEQVEVDTGKSSEHAPPASTSSPQCQTLAKQWLHECTQFHERCNATVPQAWAPSRVLDVGSNDEDDCRIWLVMQDRKQYSTEGYATLSHCWGQAQMIQLTRSNMAEFCHTGIRREALPKTFRDAIEIARYLGIRHLWIDALCIVQDDVEDWRHEADLMSKVYRYCSINIAATGGSGSDAGCFWERCPETVQRTQVEIKWSDSTISGPLTYCVIPEPKLWRRQLLDEPLNRRCWVVQERILSPRTLHFGRQQLSWECREHIACETFHRGLPKSLLGDTFINIKTLELGDETEDDRWPAFYVARDTSIAPTLSITESFRPIVQQVVTLHATKRSAAVYRDWDSVIELYSRASLTFATDRLVAISGIAQALVDGDEGFRSDGYLAGLWHSSLPCHLLWKTANIREAHRPPMYEEYIAPSWSWASIGGEVSFEWCQRDFDKNDYLAVMEDAEVLTHGEYRFGQVRAGRIKLLAPLASCCLTSNAWIPSLKSFSTGIKQISQPGSESLKATIMPDFGPGRDHMYDRIFLDIPQHNEPEEVLLLPIIGTRRKTAHDTEAVFALILRKATQEEFDLEDTFYVRIGFCYTDKPQVCRILRNMQRRSVTII</sequence>
<proteinExistence type="predicted"/>
<accession>A0A9P4HKS2</accession>
<reference evidence="2" key="1">
    <citation type="journal article" date="2020" name="Stud. Mycol.">
        <title>101 Dothideomycetes genomes: a test case for predicting lifestyles and emergence of pathogens.</title>
        <authorList>
            <person name="Haridas S."/>
            <person name="Albert R."/>
            <person name="Binder M."/>
            <person name="Bloem J."/>
            <person name="Labutti K."/>
            <person name="Salamov A."/>
            <person name="Andreopoulos B."/>
            <person name="Baker S."/>
            <person name="Barry K."/>
            <person name="Bills G."/>
            <person name="Bluhm B."/>
            <person name="Cannon C."/>
            <person name="Castanera R."/>
            <person name="Culley D."/>
            <person name="Daum C."/>
            <person name="Ezra D."/>
            <person name="Gonzalez J."/>
            <person name="Henrissat B."/>
            <person name="Kuo A."/>
            <person name="Liang C."/>
            <person name="Lipzen A."/>
            <person name="Lutzoni F."/>
            <person name="Magnuson J."/>
            <person name="Mondo S."/>
            <person name="Nolan M."/>
            <person name="Ohm R."/>
            <person name="Pangilinan J."/>
            <person name="Park H.-J."/>
            <person name="Ramirez L."/>
            <person name="Alfaro M."/>
            <person name="Sun H."/>
            <person name="Tritt A."/>
            <person name="Yoshinaga Y."/>
            <person name="Zwiers L.-H."/>
            <person name="Turgeon B."/>
            <person name="Goodwin S."/>
            <person name="Spatafora J."/>
            <person name="Crous P."/>
            <person name="Grigoriev I."/>
        </authorList>
    </citation>
    <scope>NUCLEOTIDE SEQUENCE</scope>
    <source>
        <strain evidence="2">CBS 110217</strain>
    </source>
</reference>
<feature type="domain" description="Heterokaryon incompatibility" evidence="1">
    <location>
        <begin position="194"/>
        <end position="347"/>
    </location>
</feature>
<dbReference type="Proteomes" id="UP000799777">
    <property type="component" value="Unassembled WGS sequence"/>
</dbReference>
<keyword evidence="3" id="KW-1185">Reference proteome</keyword>
<evidence type="ECO:0000313" key="3">
    <source>
        <dbReference type="Proteomes" id="UP000799777"/>
    </source>
</evidence>
<dbReference type="PANTHER" id="PTHR33112:SF8">
    <property type="entry name" value="HETEROKARYON INCOMPATIBILITY DOMAIN-CONTAINING PROTEIN"/>
    <property type="match status" value="1"/>
</dbReference>
<evidence type="ECO:0000313" key="2">
    <source>
        <dbReference type="EMBL" id="KAF2035832.1"/>
    </source>
</evidence>
<evidence type="ECO:0000259" key="1">
    <source>
        <dbReference type="Pfam" id="PF06985"/>
    </source>
</evidence>
<gene>
    <name evidence="2" type="ORF">EK21DRAFT_53463</name>
</gene>
<dbReference type="AlphaFoldDB" id="A0A9P4HKS2"/>
<dbReference type="Pfam" id="PF06985">
    <property type="entry name" value="HET"/>
    <property type="match status" value="1"/>
</dbReference>